<organism evidence="2 3">
    <name type="scientific">Meridianimarinicoccus aquatilis</name>
    <dbReference type="NCBI Taxonomy" id="2552766"/>
    <lineage>
        <taxon>Bacteria</taxon>
        <taxon>Pseudomonadati</taxon>
        <taxon>Pseudomonadota</taxon>
        <taxon>Alphaproteobacteria</taxon>
        <taxon>Rhodobacterales</taxon>
        <taxon>Paracoccaceae</taxon>
        <taxon>Meridianimarinicoccus</taxon>
    </lineage>
</organism>
<protein>
    <submittedName>
        <fullName evidence="2">DUF2155 domain-containing protein</fullName>
    </submittedName>
</protein>
<keyword evidence="3" id="KW-1185">Reference proteome</keyword>
<keyword evidence="1" id="KW-0732">Signal</keyword>
<evidence type="ECO:0000256" key="1">
    <source>
        <dbReference type="SAM" id="SignalP"/>
    </source>
</evidence>
<dbReference type="EMBL" id="SMZO01000010">
    <property type="protein sequence ID" value="TDL89513.1"/>
    <property type="molecule type" value="Genomic_DNA"/>
</dbReference>
<evidence type="ECO:0000313" key="2">
    <source>
        <dbReference type="EMBL" id="TDL89513.1"/>
    </source>
</evidence>
<proteinExistence type="predicted"/>
<dbReference type="OrthoDB" id="9810376at2"/>
<comment type="caution">
    <text evidence="2">The sequence shown here is derived from an EMBL/GenBank/DDBJ whole genome shotgun (WGS) entry which is preliminary data.</text>
</comment>
<name>A0A4R6B468_9RHOB</name>
<reference evidence="2 3" key="1">
    <citation type="submission" date="2019-03" db="EMBL/GenBank/DDBJ databases">
        <title>Rhodobacteraceae bacterium SM1902, a new member of the family Rhodobacteraceae isolated from Yantai.</title>
        <authorList>
            <person name="Sun Y."/>
        </authorList>
    </citation>
    <scope>NUCLEOTIDE SEQUENCE [LARGE SCALE GENOMIC DNA]</scope>
    <source>
        <strain evidence="2 3">SM1902</strain>
    </source>
</reference>
<accession>A0A4R6B468</accession>
<evidence type="ECO:0000313" key="3">
    <source>
        <dbReference type="Proteomes" id="UP000294562"/>
    </source>
</evidence>
<feature type="signal peptide" evidence="1">
    <location>
        <begin position="1"/>
        <end position="20"/>
    </location>
</feature>
<dbReference type="InterPro" id="IPR019225">
    <property type="entry name" value="DUF2155"/>
</dbReference>
<feature type="chain" id="PRO_5020336066" evidence="1">
    <location>
        <begin position="21"/>
        <end position="121"/>
    </location>
</feature>
<gene>
    <name evidence="2" type="ORF">E2L05_06220</name>
</gene>
<dbReference type="Pfam" id="PF09923">
    <property type="entry name" value="DUF2155"/>
    <property type="match status" value="1"/>
</dbReference>
<dbReference type="AlphaFoldDB" id="A0A4R6B468"/>
<dbReference type="Proteomes" id="UP000294562">
    <property type="component" value="Unassembled WGS sequence"/>
</dbReference>
<sequence>MRWVALVALAAGLIVSAAHSQEVEQGTGVNLRALDRLSGYLTDLDVPIGGTVDYADRLDISVVECRYPADNPTGDAFAYLLIRDTVADQQVFEGWMIASSPALNALDHPRYDVWVLRCNRS</sequence>